<dbReference type="RefSeq" id="WP_283174422.1">
    <property type="nucleotide sequence ID" value="NZ_JAPNOA010000039.1"/>
</dbReference>
<proteinExistence type="predicted"/>
<dbReference type="Proteomes" id="UP001150830">
    <property type="component" value="Unassembled WGS sequence"/>
</dbReference>
<keyword evidence="1" id="KW-0472">Membrane</keyword>
<reference evidence="2" key="1">
    <citation type="submission" date="2022-11" db="EMBL/GenBank/DDBJ databases">
        <title>Parathalassolutuus dongxingensis gen. nov., sp. nov., a novel member of family Oceanospirillaceae isolated from a coastal shrimp pond in Guangxi, China.</title>
        <authorList>
            <person name="Chen H."/>
        </authorList>
    </citation>
    <scope>NUCLEOTIDE SEQUENCE</scope>
    <source>
        <strain evidence="2">G-43</strain>
    </source>
</reference>
<comment type="caution">
    <text evidence="2">The sequence shown here is derived from an EMBL/GenBank/DDBJ whole genome shotgun (WGS) entry which is preliminary data.</text>
</comment>
<evidence type="ECO:0000313" key="2">
    <source>
        <dbReference type="EMBL" id="MCY0966211.1"/>
    </source>
</evidence>
<feature type="transmembrane region" description="Helical" evidence="1">
    <location>
        <begin position="12"/>
        <end position="38"/>
    </location>
</feature>
<evidence type="ECO:0000313" key="3">
    <source>
        <dbReference type="Proteomes" id="UP001150830"/>
    </source>
</evidence>
<feature type="transmembrane region" description="Helical" evidence="1">
    <location>
        <begin position="75"/>
        <end position="93"/>
    </location>
</feature>
<protein>
    <submittedName>
        <fullName evidence="2">Iron uptake protein</fullName>
    </submittedName>
</protein>
<keyword evidence="3" id="KW-1185">Reference proteome</keyword>
<name>A0A9X3EKW1_9GAMM</name>
<organism evidence="2 3">
    <name type="scientific">Parathalassolituus penaei</name>
    <dbReference type="NCBI Taxonomy" id="2997323"/>
    <lineage>
        <taxon>Bacteria</taxon>
        <taxon>Pseudomonadati</taxon>
        <taxon>Pseudomonadota</taxon>
        <taxon>Gammaproteobacteria</taxon>
        <taxon>Oceanospirillales</taxon>
        <taxon>Oceanospirillaceae</taxon>
        <taxon>Parathalassolituus</taxon>
    </lineage>
</organism>
<gene>
    <name evidence="2" type="ORF">OUO13_13535</name>
</gene>
<dbReference type="EMBL" id="JAPNOA010000039">
    <property type="protein sequence ID" value="MCY0966211.1"/>
    <property type="molecule type" value="Genomic_DNA"/>
</dbReference>
<evidence type="ECO:0000256" key="1">
    <source>
        <dbReference type="SAM" id="Phobius"/>
    </source>
</evidence>
<keyword evidence="1" id="KW-1133">Transmembrane helix</keyword>
<accession>A0A9X3EKW1</accession>
<keyword evidence="1" id="KW-0812">Transmembrane</keyword>
<feature type="transmembrane region" description="Helical" evidence="1">
    <location>
        <begin position="50"/>
        <end position="68"/>
    </location>
</feature>
<sequence length="99" mass="10654">MNRLWYLTRDSISPLLAALMGSYLLAWGVTTLGISALVASGVSFHSAETGLLLLAFPVCLAGFLWAFASRHRYRLSLMLAAVGSLMTAAGWQLQALILP</sequence>
<dbReference type="AlphaFoldDB" id="A0A9X3EKW1"/>